<dbReference type="Gene3D" id="3.40.50.720">
    <property type="entry name" value="NAD(P)-binding Rossmann-like Domain"/>
    <property type="match status" value="1"/>
</dbReference>
<dbReference type="InterPro" id="IPR036291">
    <property type="entry name" value="NAD(P)-bd_dom_sf"/>
</dbReference>
<proteinExistence type="inferred from homology"/>
<feature type="domain" description="NAD-dependent epimerase/dehydratase" evidence="2">
    <location>
        <begin position="4"/>
        <end position="227"/>
    </location>
</feature>
<evidence type="ECO:0000259" key="2">
    <source>
        <dbReference type="Pfam" id="PF01370"/>
    </source>
</evidence>
<dbReference type="AlphaFoldDB" id="A0AAT9GQI7"/>
<dbReference type="EMBL" id="AP031322">
    <property type="protein sequence ID" value="BFH73205.1"/>
    <property type="molecule type" value="Genomic_DNA"/>
</dbReference>
<evidence type="ECO:0000256" key="1">
    <source>
        <dbReference type="ARBA" id="ARBA00007637"/>
    </source>
</evidence>
<comment type="similarity">
    <text evidence="1">Belongs to the NAD(P)-dependent epimerase/dehydratase family.</text>
</comment>
<protein>
    <submittedName>
        <fullName evidence="3">NAD-dependent epimerase/dehydratase family protein</fullName>
    </submittedName>
</protein>
<organism evidence="3">
    <name type="scientific">Sulfurisphaera javensis</name>
    <dbReference type="NCBI Taxonomy" id="2049879"/>
    <lineage>
        <taxon>Archaea</taxon>
        <taxon>Thermoproteota</taxon>
        <taxon>Thermoprotei</taxon>
        <taxon>Sulfolobales</taxon>
        <taxon>Sulfolobaceae</taxon>
        <taxon>Sulfurisphaera</taxon>
    </lineage>
</organism>
<name>A0AAT9GQI7_9CREN</name>
<evidence type="ECO:0000313" key="3">
    <source>
        <dbReference type="EMBL" id="BFH73205.1"/>
    </source>
</evidence>
<gene>
    <name evidence="3" type="ORF">SJAV_11490</name>
</gene>
<dbReference type="Gene3D" id="3.90.25.10">
    <property type="entry name" value="UDP-galactose 4-epimerase, domain 1"/>
    <property type="match status" value="1"/>
</dbReference>
<accession>A0AAT9GQI7</accession>
<dbReference type="PANTHER" id="PTHR43000">
    <property type="entry name" value="DTDP-D-GLUCOSE 4,6-DEHYDRATASE-RELATED"/>
    <property type="match status" value="1"/>
</dbReference>
<reference evidence="3" key="1">
    <citation type="submission" date="2024-03" db="EMBL/GenBank/DDBJ databases">
        <title>Complete genome sequence of Sulfurisphaera javensis strain KD-1.</title>
        <authorList>
            <person name="Sakai H."/>
            <person name="Nur N."/>
            <person name="Suwanto A."/>
            <person name="Kurosawa N."/>
        </authorList>
    </citation>
    <scope>NUCLEOTIDE SEQUENCE</scope>
    <source>
        <strain evidence="3">KD-1</strain>
    </source>
</reference>
<dbReference type="KEGG" id="sjv:SJAV_11490"/>
<dbReference type="SUPFAM" id="SSF51735">
    <property type="entry name" value="NAD(P)-binding Rossmann-fold domains"/>
    <property type="match status" value="1"/>
</dbReference>
<dbReference type="InterPro" id="IPR001509">
    <property type="entry name" value="Epimerase_deHydtase"/>
</dbReference>
<sequence>MIYIITGGAGYIGSHLTDYLVDKGEVIVIDDFSYGKYINEKALYEKIDLRRHNDLKIPKDSIIFHLAANPDVRTSMIDVEEHFERDVKVTLNVLEIARKNDAKKVIFASSSTVYGETDKIPTPENAELKPISNYGLYKLLGEQMVEYYSRVYGITGISVRLANVTGGRVSHGVIYDFVHKLLKNNKKLEILGNGKQKKSYVYISDTVEGFILLSEKVNRGYEVYNLGNEDWITVDEIAKIVEEEMNVSPEHIYIDSGDGRGWIGDVRFMLLDIKKIKELGWKPKYSSRDAVKQAVRDLLNGLRKN</sequence>
<dbReference type="Pfam" id="PF01370">
    <property type="entry name" value="Epimerase"/>
    <property type="match status" value="1"/>
</dbReference>